<dbReference type="EMBL" id="CP027059">
    <property type="protein sequence ID" value="UQZ84030.1"/>
    <property type="molecule type" value="Genomic_DNA"/>
</dbReference>
<dbReference type="RefSeq" id="WP_249865985.1">
    <property type="nucleotide sequence ID" value="NZ_CP027059.1"/>
</dbReference>
<dbReference type="Proteomes" id="UP001057134">
    <property type="component" value="Chromosome"/>
</dbReference>
<evidence type="ECO:0000313" key="1">
    <source>
        <dbReference type="EMBL" id="UQZ84030.1"/>
    </source>
</evidence>
<dbReference type="InterPro" id="IPR013783">
    <property type="entry name" value="Ig-like_fold"/>
</dbReference>
<dbReference type="Gene3D" id="2.60.40.3760">
    <property type="match status" value="2"/>
</dbReference>
<gene>
    <name evidence="1" type="ORF">SK3146_03242</name>
</gene>
<reference evidence="1" key="1">
    <citation type="submission" date="2018-02" db="EMBL/GenBank/DDBJ databases">
        <authorList>
            <person name="Kim S.-K."/>
            <person name="Jung H.-I."/>
            <person name="Lee S.-W."/>
        </authorList>
    </citation>
    <scope>NUCLEOTIDE SEQUENCE</scope>
    <source>
        <strain evidence="1">SK3146</strain>
    </source>
</reference>
<dbReference type="InterPro" id="IPR013688">
    <property type="entry name" value="GBS_Bsp-like"/>
</dbReference>
<keyword evidence="2" id="KW-1185">Reference proteome</keyword>
<organism evidence="1 2">
    <name type="scientific">Paenibacillus konkukensis</name>
    <dbReference type="NCBI Taxonomy" id="2020716"/>
    <lineage>
        <taxon>Bacteria</taxon>
        <taxon>Bacillati</taxon>
        <taxon>Bacillota</taxon>
        <taxon>Bacilli</taxon>
        <taxon>Bacillales</taxon>
        <taxon>Paenibacillaceae</taxon>
        <taxon>Paenibacillus</taxon>
    </lineage>
</organism>
<proteinExistence type="predicted"/>
<accession>A0ABY4RP93</accession>
<protein>
    <submittedName>
        <fullName evidence="1">GBS Bsp-like repeat protein</fullName>
    </submittedName>
</protein>
<dbReference type="Gene3D" id="2.60.40.10">
    <property type="entry name" value="Immunoglobulins"/>
    <property type="match status" value="2"/>
</dbReference>
<evidence type="ECO:0000313" key="2">
    <source>
        <dbReference type="Proteomes" id="UP001057134"/>
    </source>
</evidence>
<reference evidence="1" key="2">
    <citation type="journal article" date="2021" name="J Anim Sci Technol">
        <title>Complete genome sequence of Paenibacillus konkukensis sp. nov. SK3146 as a potential probiotic strain.</title>
        <authorList>
            <person name="Jung H.I."/>
            <person name="Park S."/>
            <person name="Niu K.M."/>
            <person name="Lee S.W."/>
            <person name="Kothari D."/>
            <person name="Yi K.J."/>
            <person name="Kim S.K."/>
        </authorList>
    </citation>
    <scope>NUCLEOTIDE SEQUENCE</scope>
    <source>
        <strain evidence="1">SK3146</strain>
    </source>
</reference>
<dbReference type="Pfam" id="PF08481">
    <property type="entry name" value="GBS_Bsp-like"/>
    <property type="match status" value="1"/>
</dbReference>
<sequence length="639" mass="69270">MGGNRYGLYLDNTNKGGGYIYFQGRANSNPPQLVIDYTLPNNAPNAPSLGFSDGQVLNTRTPTITWTFSDPDGNAQGGYFVEVINGAYSASLWNSGWINDANARSYTLPSGAIPTDGQIYIRMRVKDSNGAINTNNGNGPDTSFGNRRLIIDTTAPIVSSISTEKTPVSVPANGTFRMWARGVSDNVSGVSSVKFPTRLTGQSTWVWVDGVKSGSDWYCDYPISNFSNVETTYVTNVYAYDAAGNNAMVGEIRTVVDRTPPTFTVDGTSYKSVQPGGTFRVSAYSLADNLAGIQNVRFAVWTEVNGQDDLVWYDGANAGGGTWYKDVPISEHGNAEGHYITHVYAYDNAGNNSSKGVDTYVDRTAPTISSVQGYGYTNQTTGTRRVWFYGVTDGISGIGTTYASYNKPGGGNSGLTAYASGSDYYVDVPLGPEGEYTVYFQAVDRANNASTTVNSKFFVDSQRANDPKPSVVWGTTTAAFTWFPFNDPTPSSGLDRTVLHVDRWTGSEWVFDVDINNDGSPDLWYILPDKNQVEHTVTTLTPGTRYRYTVKHFDMAQNESAYSYYEFVTKKKIGEYRIAGKNGTVSLPVYDPSSGVLGSKALRVGLSSGIGCFELVSISDTNASPVRVQTPQGARSISK</sequence>
<name>A0ABY4RP93_9BACL</name>